<organism evidence="2 3">
    <name type="scientific">Pontibacter aydingkolensis</name>
    <dbReference type="NCBI Taxonomy" id="1911536"/>
    <lineage>
        <taxon>Bacteria</taxon>
        <taxon>Pseudomonadati</taxon>
        <taxon>Bacteroidota</taxon>
        <taxon>Cytophagia</taxon>
        <taxon>Cytophagales</taxon>
        <taxon>Hymenobacteraceae</taxon>
        <taxon>Pontibacter</taxon>
    </lineage>
</organism>
<evidence type="ECO:0000256" key="1">
    <source>
        <dbReference type="SAM" id="MobiDB-lite"/>
    </source>
</evidence>
<name>A0ABS7CV98_9BACT</name>
<evidence type="ECO:0000313" key="2">
    <source>
        <dbReference type="EMBL" id="MBW7467789.1"/>
    </source>
</evidence>
<protein>
    <submittedName>
        <fullName evidence="2">Uncharacterized protein</fullName>
    </submittedName>
</protein>
<reference evidence="2 3" key="1">
    <citation type="journal article" date="2016" name="Int. J. Syst. Evol. Microbiol.">
        <title>Pontibacter aydingkolensis sp. nov., isolated from soil of a salt lake.</title>
        <authorList>
            <person name="Osman G."/>
            <person name="Zhang T."/>
            <person name="Lou K."/>
            <person name="Gao Y."/>
            <person name="Chang W."/>
            <person name="Lin Q."/>
            <person name="Yang H.M."/>
            <person name="Huo X.D."/>
            <person name="Wang N."/>
        </authorList>
    </citation>
    <scope>NUCLEOTIDE SEQUENCE [LARGE SCALE GENOMIC DNA]</scope>
    <source>
        <strain evidence="2 3">KACC 19255</strain>
    </source>
</reference>
<comment type="caution">
    <text evidence="2">The sequence shown here is derived from an EMBL/GenBank/DDBJ whole genome shotgun (WGS) entry which is preliminary data.</text>
</comment>
<feature type="compositionally biased region" description="Polar residues" evidence="1">
    <location>
        <begin position="1"/>
        <end position="15"/>
    </location>
</feature>
<feature type="region of interest" description="Disordered" evidence="1">
    <location>
        <begin position="1"/>
        <end position="24"/>
    </location>
</feature>
<sequence length="227" mass="25463">MKQSEKLSTTATTMASRMKTGAEPSAIEKPTTTLVDIAQVEGIIGEWPEMAAKSARQTTEKYGPPNEATPSHLVWFNNGPWKRTIVHRHEIPHDFPQPHTDVIENVISYKVPVDRLTELGRYDGSLYVDRTRGEASARCDMENANILSLNLMHDIIQGRYTAEQAREKYAEVTADFMLNRPPPYAEALQFTPPTEDTRFTDESKIGAAMLKQAGEKIKDAFRGENPS</sequence>
<keyword evidence="3" id="KW-1185">Reference proteome</keyword>
<dbReference type="Proteomes" id="UP000813018">
    <property type="component" value="Unassembled WGS sequence"/>
</dbReference>
<proteinExistence type="predicted"/>
<dbReference type="RefSeq" id="WP_219877669.1">
    <property type="nucleotide sequence ID" value="NZ_JAHYXK010000009.1"/>
</dbReference>
<evidence type="ECO:0000313" key="3">
    <source>
        <dbReference type="Proteomes" id="UP000813018"/>
    </source>
</evidence>
<accession>A0ABS7CV98</accession>
<gene>
    <name evidence="2" type="ORF">K0O23_11990</name>
</gene>
<dbReference type="EMBL" id="JAHYXK010000009">
    <property type="protein sequence ID" value="MBW7467789.1"/>
    <property type="molecule type" value="Genomic_DNA"/>
</dbReference>